<reference evidence="3 5" key="2">
    <citation type="submission" date="2021-03" db="EMBL/GenBank/DDBJ databases">
        <title>Human Oral Microbial Genomes.</title>
        <authorList>
            <person name="Johnston C.D."/>
            <person name="Chen T."/>
            <person name="Dewhirst F.E."/>
        </authorList>
    </citation>
    <scope>NUCLEOTIDE SEQUENCE [LARGE SCALE GENOMIC DNA]</scope>
    <source>
        <strain evidence="3 5">W1435</strain>
    </source>
</reference>
<evidence type="ECO:0000313" key="2">
    <source>
        <dbReference type="EMBL" id="AKU69691.1"/>
    </source>
</evidence>
<protein>
    <submittedName>
        <fullName evidence="3">DUF4252 domain-containing protein</fullName>
    </submittedName>
</protein>
<dbReference type="KEGG" id="pfus:ADJ77_06115"/>
<evidence type="ECO:0000256" key="1">
    <source>
        <dbReference type="SAM" id="SignalP"/>
    </source>
</evidence>
<dbReference type="Proteomes" id="UP000060345">
    <property type="component" value="Chromosome 1"/>
</dbReference>
<reference evidence="2 4" key="1">
    <citation type="submission" date="2015-07" db="EMBL/GenBank/DDBJ databases">
        <authorList>
            <person name="Noorani M."/>
        </authorList>
    </citation>
    <scope>NUCLEOTIDE SEQUENCE [LARGE SCALE GENOMIC DNA]</scope>
    <source>
        <strain evidence="2 4">W1435</strain>
    </source>
</reference>
<evidence type="ECO:0000313" key="4">
    <source>
        <dbReference type="Proteomes" id="UP000060345"/>
    </source>
</evidence>
<proteinExistence type="predicted"/>
<dbReference type="InterPro" id="IPR025348">
    <property type="entry name" value="DUF4252"/>
</dbReference>
<feature type="signal peptide" evidence="1">
    <location>
        <begin position="1"/>
        <end position="23"/>
    </location>
</feature>
<keyword evidence="5" id="KW-1185">Reference proteome</keyword>
<dbReference type="eggNOG" id="ENOG5033MIH">
    <property type="taxonomic scope" value="Bacteria"/>
</dbReference>
<dbReference type="EMBL" id="CP012074">
    <property type="protein sequence ID" value="AKU69691.1"/>
    <property type="molecule type" value="Genomic_DNA"/>
</dbReference>
<dbReference type="Proteomes" id="UP000682005">
    <property type="component" value="Chromosome 1"/>
</dbReference>
<sequence length="170" mass="18725">MKTTIFTIAFAAAVLLSGCTVQAKPSLVTSVPKNDGVEEIFKQLKSEKNVTYINLPKSFIKMGLKSSNDKTASALADQIDALQILAFENTDKKAKDNLYKRIGGLEVKGYEPMVKTNEDGEKVRILVKSNEKEIQSIVIFAMDKEDCSLIRIDGHINPSDLDAIVDSQTK</sequence>
<dbReference type="RefSeq" id="WP_025077691.1">
    <property type="nucleotide sequence ID" value="NZ_BAKO01000003.1"/>
</dbReference>
<gene>
    <name evidence="2" type="ORF">ADJ77_06115</name>
    <name evidence="3" type="ORF">J5A51_05825</name>
</gene>
<evidence type="ECO:0000313" key="5">
    <source>
        <dbReference type="Proteomes" id="UP000682005"/>
    </source>
</evidence>
<dbReference type="STRING" id="1236517.ADJ77_06115"/>
<evidence type="ECO:0000313" key="3">
    <source>
        <dbReference type="EMBL" id="QUB87000.1"/>
    </source>
</evidence>
<dbReference type="AlphaFoldDB" id="A0A0K1NLX8"/>
<keyword evidence="1" id="KW-0732">Signal</keyword>
<dbReference type="PROSITE" id="PS51257">
    <property type="entry name" value="PROKAR_LIPOPROTEIN"/>
    <property type="match status" value="1"/>
</dbReference>
<feature type="chain" id="PRO_5044544614" evidence="1">
    <location>
        <begin position="24"/>
        <end position="170"/>
    </location>
</feature>
<dbReference type="EMBL" id="CP072370">
    <property type="protein sequence ID" value="QUB87000.1"/>
    <property type="molecule type" value="Genomic_DNA"/>
</dbReference>
<dbReference type="OrthoDB" id="1072360at2"/>
<organism evidence="2 4">
    <name type="scientific">Prevotella fusca JCM 17724</name>
    <dbReference type="NCBI Taxonomy" id="1236517"/>
    <lineage>
        <taxon>Bacteria</taxon>
        <taxon>Pseudomonadati</taxon>
        <taxon>Bacteroidota</taxon>
        <taxon>Bacteroidia</taxon>
        <taxon>Bacteroidales</taxon>
        <taxon>Prevotellaceae</taxon>
        <taxon>Prevotella</taxon>
    </lineage>
</organism>
<name>A0A0K1NLX8_9BACT</name>
<dbReference type="Pfam" id="PF14060">
    <property type="entry name" value="DUF4252"/>
    <property type="match status" value="1"/>
</dbReference>
<accession>A0A0K1NLX8</accession>